<keyword evidence="6" id="KW-0677">Repeat</keyword>
<dbReference type="GO" id="GO:0022627">
    <property type="term" value="C:cytosolic small ribosomal subunit"/>
    <property type="evidence" value="ECO:0007669"/>
    <property type="project" value="TreeGrafter"/>
</dbReference>
<dbReference type="GO" id="GO:0003743">
    <property type="term" value="F:translation initiation factor activity"/>
    <property type="evidence" value="ECO:0007669"/>
    <property type="project" value="UniProtKB-KW"/>
</dbReference>
<accession>A0A194R8X6</accession>
<comment type="function">
    <text evidence="1">Functions in the early steps of protein synthesis of a small number of specific mRNAs. Acts by directing the binding of methionyl-tRNAi to 40S ribosomal subunits. In contrast to the eIF-2 complex, it binds methionyl-tRNAi to 40S subunits in a codon-dependent manner, whereas the eIF-2 complex binds methionyl-tRNAi to 40S subunits in a GTP-dependent manner.</text>
</comment>
<evidence type="ECO:0000259" key="10">
    <source>
        <dbReference type="Pfam" id="PF08662"/>
    </source>
</evidence>
<dbReference type="GO" id="GO:0006417">
    <property type="term" value="P:regulation of translation"/>
    <property type="evidence" value="ECO:0007669"/>
    <property type="project" value="UniProtKB-KW"/>
</dbReference>
<keyword evidence="4 11" id="KW-0396">Initiation factor</keyword>
<dbReference type="STRING" id="76193.A0A194R8X6"/>
<evidence type="ECO:0000256" key="9">
    <source>
        <dbReference type="SAM" id="MobiDB-lite"/>
    </source>
</evidence>
<evidence type="ECO:0000313" key="12">
    <source>
        <dbReference type="Proteomes" id="UP000053240"/>
    </source>
</evidence>
<keyword evidence="5" id="KW-0853">WD repeat</keyword>
<proteinExistence type="inferred from homology"/>
<sequence>MSVAPNITGLTNKNLFLVEFQEPYTEKVLRDESTPNIRSLVYSPKGTYLAYRTDKKAEIIKCADWTVAATINGNVKDMFFSPLDNYFAVWEMFLITKDDPQGKPNMHIYKSANGEKLASFVQKHQAGWEPQWSSDEKLFAIQFGGKIWIYHDGDFTRYEYQYQAEKLKCFSLSPSPAPNYYFSVFTLGKSGQPSLWRVYKYPQSGSQEPILSRSSFQADKATFYWNRRGTNVFTMTQTDVDKTGGSYYGRQTLSYGDVKGNAGNVGFSKEGPIHAIAWNPGNWNEWVGVYGHAPAKATLFNAKCDALFEFGTGAWNAIYFPPEGNNILFKITFIYELVYFHNSVSLVLLGGFGNIATGHIEVWDVRGCRKLGACSAPDTTCLQWDPRGETFITATTYPRLTVGNGYKIWHYTGALMHKRACVEKEVLLSITWQTGNFPKSELSKVPPKSIQEAPAKPAAAYRPPGARNKPSTFTLHEYEKPHRPGQNVNAAPSKQAIKQKEKREARKARKAEERAADHSPATATLPPTHTPAHTPLQKQPFTSTGDPEKDKKIKNLNKKLSDIEKLKQQKAAGKALELNQLAKIDSEQTLLQELEKLKL</sequence>
<protein>
    <recommendedName>
        <fullName evidence="3">Eukaryotic translation initiation factor 2A</fullName>
    </recommendedName>
</protein>
<dbReference type="InterPro" id="IPR013979">
    <property type="entry name" value="TIF_beta_prop-like"/>
</dbReference>
<evidence type="ECO:0000256" key="8">
    <source>
        <dbReference type="ARBA" id="ARBA00022917"/>
    </source>
</evidence>
<dbReference type="GO" id="GO:0043022">
    <property type="term" value="F:ribosome binding"/>
    <property type="evidence" value="ECO:0007669"/>
    <property type="project" value="TreeGrafter"/>
</dbReference>
<evidence type="ECO:0000256" key="1">
    <source>
        <dbReference type="ARBA" id="ARBA00003993"/>
    </source>
</evidence>
<dbReference type="PANTHER" id="PTHR13227:SF0">
    <property type="entry name" value="EUKARYOTIC TRANSLATION INITIATION FACTOR 2A"/>
    <property type="match status" value="1"/>
</dbReference>
<evidence type="ECO:0000256" key="5">
    <source>
        <dbReference type="ARBA" id="ARBA00022574"/>
    </source>
</evidence>
<comment type="similarity">
    <text evidence="2">Belongs to the WD repeat EIF2A family.</text>
</comment>
<dbReference type="EMBL" id="KQ460615">
    <property type="protein sequence ID" value="KPJ13705.1"/>
    <property type="molecule type" value="Genomic_DNA"/>
</dbReference>
<evidence type="ECO:0000256" key="6">
    <source>
        <dbReference type="ARBA" id="ARBA00022737"/>
    </source>
</evidence>
<evidence type="ECO:0000256" key="7">
    <source>
        <dbReference type="ARBA" id="ARBA00022845"/>
    </source>
</evidence>
<evidence type="ECO:0000256" key="4">
    <source>
        <dbReference type="ARBA" id="ARBA00022540"/>
    </source>
</evidence>
<keyword evidence="8" id="KW-0648">Protein biosynthesis</keyword>
<feature type="compositionally biased region" description="Basic and acidic residues" evidence="9">
    <location>
        <begin position="498"/>
        <end position="517"/>
    </location>
</feature>
<dbReference type="Proteomes" id="UP000053240">
    <property type="component" value="Unassembled WGS sequence"/>
</dbReference>
<name>A0A194R8X6_PAPMA</name>
<evidence type="ECO:0000256" key="2">
    <source>
        <dbReference type="ARBA" id="ARBA00009573"/>
    </source>
</evidence>
<reference evidence="11 12" key="1">
    <citation type="journal article" date="2015" name="Nat. Commun.">
        <title>Outbred genome sequencing and CRISPR/Cas9 gene editing in butterflies.</title>
        <authorList>
            <person name="Li X."/>
            <person name="Fan D."/>
            <person name="Zhang W."/>
            <person name="Liu G."/>
            <person name="Zhang L."/>
            <person name="Zhao L."/>
            <person name="Fang X."/>
            <person name="Chen L."/>
            <person name="Dong Y."/>
            <person name="Chen Y."/>
            <person name="Ding Y."/>
            <person name="Zhao R."/>
            <person name="Feng M."/>
            <person name="Zhu Y."/>
            <person name="Feng Y."/>
            <person name="Jiang X."/>
            <person name="Zhu D."/>
            <person name="Xiang H."/>
            <person name="Feng X."/>
            <person name="Li S."/>
            <person name="Wang J."/>
            <person name="Zhang G."/>
            <person name="Kronforst M.R."/>
            <person name="Wang W."/>
        </authorList>
    </citation>
    <scope>NUCLEOTIDE SEQUENCE [LARGE SCALE GENOMIC DNA]</scope>
    <source>
        <strain evidence="11">Ya'a_city_454_Pm</strain>
        <tissue evidence="11">Whole body</tissue>
    </source>
</reference>
<dbReference type="GO" id="GO:0003729">
    <property type="term" value="F:mRNA binding"/>
    <property type="evidence" value="ECO:0007669"/>
    <property type="project" value="TreeGrafter"/>
</dbReference>
<keyword evidence="12" id="KW-1185">Reference proteome</keyword>
<feature type="compositionally biased region" description="Low complexity" evidence="9">
    <location>
        <begin position="453"/>
        <end position="466"/>
    </location>
</feature>
<feature type="domain" description="Translation initiation factor beta propellor-like" evidence="10">
    <location>
        <begin position="214"/>
        <end position="328"/>
    </location>
</feature>
<evidence type="ECO:0000256" key="3">
    <source>
        <dbReference type="ARBA" id="ARBA00013819"/>
    </source>
</evidence>
<keyword evidence="7" id="KW-0810">Translation regulation</keyword>
<dbReference type="SUPFAM" id="SSF69322">
    <property type="entry name" value="Tricorn protease domain 2"/>
    <property type="match status" value="1"/>
</dbReference>
<gene>
    <name evidence="11" type="ORF">RR48_10889</name>
</gene>
<feature type="domain" description="Translation initiation factor beta propellor-like" evidence="10">
    <location>
        <begin position="338"/>
        <end position="420"/>
    </location>
</feature>
<dbReference type="Pfam" id="PF08662">
    <property type="entry name" value="eIF2A"/>
    <property type="match status" value="2"/>
</dbReference>
<dbReference type="AlphaFoldDB" id="A0A194R8X6"/>
<dbReference type="InterPro" id="IPR015943">
    <property type="entry name" value="WD40/YVTN_repeat-like_dom_sf"/>
</dbReference>
<feature type="compositionally biased region" description="Basic and acidic residues" evidence="9">
    <location>
        <begin position="546"/>
        <end position="561"/>
    </location>
</feature>
<dbReference type="FunCoup" id="A0A194R8X6">
    <property type="interactions" value="2110"/>
</dbReference>
<dbReference type="InterPro" id="IPR011387">
    <property type="entry name" value="TIF2A"/>
</dbReference>
<organism evidence="11 12">
    <name type="scientific">Papilio machaon</name>
    <name type="common">Old World swallowtail butterfly</name>
    <dbReference type="NCBI Taxonomy" id="76193"/>
    <lineage>
        <taxon>Eukaryota</taxon>
        <taxon>Metazoa</taxon>
        <taxon>Ecdysozoa</taxon>
        <taxon>Arthropoda</taxon>
        <taxon>Hexapoda</taxon>
        <taxon>Insecta</taxon>
        <taxon>Pterygota</taxon>
        <taxon>Neoptera</taxon>
        <taxon>Endopterygota</taxon>
        <taxon>Lepidoptera</taxon>
        <taxon>Glossata</taxon>
        <taxon>Ditrysia</taxon>
        <taxon>Papilionoidea</taxon>
        <taxon>Papilionidae</taxon>
        <taxon>Papilioninae</taxon>
        <taxon>Papilio</taxon>
    </lineage>
</organism>
<feature type="region of interest" description="Disordered" evidence="9">
    <location>
        <begin position="440"/>
        <end position="561"/>
    </location>
</feature>
<evidence type="ECO:0000313" key="11">
    <source>
        <dbReference type="EMBL" id="KPJ13705.1"/>
    </source>
</evidence>
<feature type="compositionally biased region" description="Low complexity" evidence="9">
    <location>
        <begin position="520"/>
        <end position="536"/>
    </location>
</feature>
<dbReference type="PANTHER" id="PTHR13227">
    <property type="entry name" value="EUKARYOTIC TRANSLATION INITIATION FACTOR 2A"/>
    <property type="match status" value="1"/>
</dbReference>
<dbReference type="Gene3D" id="2.130.10.10">
    <property type="entry name" value="YVTN repeat-like/Quinoprotein amine dehydrogenase"/>
    <property type="match status" value="1"/>
</dbReference>
<dbReference type="GO" id="GO:0000049">
    <property type="term" value="F:tRNA binding"/>
    <property type="evidence" value="ECO:0007669"/>
    <property type="project" value="TreeGrafter"/>
</dbReference>
<dbReference type="InParanoid" id="A0A194R8X6"/>